<feature type="transmembrane region" description="Helical" evidence="7">
    <location>
        <begin position="51"/>
        <end position="71"/>
    </location>
</feature>
<comment type="subcellular location">
    <subcellularLocation>
        <location evidence="1 7">Cell membrane</location>
        <topology evidence="1 7">Multi-pass membrane protein</topology>
    </subcellularLocation>
</comment>
<dbReference type="SUPFAM" id="SSF161098">
    <property type="entry name" value="MetI-like"/>
    <property type="match status" value="1"/>
</dbReference>
<feature type="transmembrane region" description="Helical" evidence="7">
    <location>
        <begin position="610"/>
        <end position="633"/>
    </location>
</feature>
<keyword evidence="2 7" id="KW-0813">Transport</keyword>
<dbReference type="CDD" id="cd06261">
    <property type="entry name" value="TM_PBP2"/>
    <property type="match status" value="1"/>
</dbReference>
<sequence length="643" mass="70412">MLDFLFTYRGPIVGTLFLALIATIVWAVLYGRKLMRTEKSDAVFGNPERALGGWHWVITGVSFILLLWFYFSWDAARAFRPVAANEFCQVDKLSSAGNPIRSVLPLEKSFLKGTSLLVRENRQLSDLADDLERLGFSDTEKAEAKEIVSLMRLAIVGATSPQYLDASTQTRFVDIESRITALTAKLANEGYPGAPTAAQEEAAANIARWGDSGNEIPYAPATPLGYKFAAAAVEMKAISKDFIKIKNTNEHFLGQVDELKSQIAAFDTKAKAATGLDELLVENRADFFKGLTHVLRRVDDGNIFPPDALNGIQTALVALDGEQKSQQGGLKYFGALMMPGGEIRAGSNSCSEQGSGRWLPKPSDTLRTFVRISNPEIGYKGNPLLWYKMKPFGEMVDLVVPDFISSFVPGDFPRHDENGVVTPNLKSKVHDFVTGNFVSFKVPMPAGHVWDSLIRVVAGLFFGILLGVPLGLFMGLSRFSKGFFDPIIELYRPVPPLAWAPLILTIFGIQDDGKIFLLFMVAFAIMVVSARTGATGTNLSKIHAAHSLGASKGQILRKVILPNSLPEILTGIRIAIGVCWGTLVAAEMLAGTTGIGFVENVARKQSDYEIIWTTIIILGLLGLLFDLMMRWVIDKTIPWRGKG</sequence>
<dbReference type="GO" id="GO:0055085">
    <property type="term" value="P:transmembrane transport"/>
    <property type="evidence" value="ECO:0007669"/>
    <property type="project" value="InterPro"/>
</dbReference>
<keyword evidence="4 7" id="KW-0812">Transmembrane</keyword>
<evidence type="ECO:0000256" key="7">
    <source>
        <dbReference type="RuleBase" id="RU363032"/>
    </source>
</evidence>
<dbReference type="Proteomes" id="UP000245506">
    <property type="component" value="Unassembled WGS sequence"/>
</dbReference>
<evidence type="ECO:0000256" key="5">
    <source>
        <dbReference type="ARBA" id="ARBA00022989"/>
    </source>
</evidence>
<feature type="transmembrane region" description="Helical" evidence="7">
    <location>
        <begin position="12"/>
        <end position="30"/>
    </location>
</feature>
<dbReference type="AlphaFoldDB" id="A0A317CJX2"/>
<dbReference type="Gene3D" id="1.10.3720.10">
    <property type="entry name" value="MetI-like"/>
    <property type="match status" value="1"/>
</dbReference>
<keyword evidence="10" id="KW-1185">Reference proteome</keyword>
<dbReference type="PANTHER" id="PTHR30151">
    <property type="entry name" value="ALKANE SULFONATE ABC TRANSPORTER-RELATED, MEMBRANE SUBUNIT"/>
    <property type="match status" value="1"/>
</dbReference>
<reference evidence="9 10" key="1">
    <citation type="submission" date="2018-05" db="EMBL/GenBank/DDBJ databases">
        <title>Leucothrix arctica sp. nov., isolated from Arctic seawater.</title>
        <authorList>
            <person name="Choi A."/>
            <person name="Baek K."/>
        </authorList>
    </citation>
    <scope>NUCLEOTIDE SEQUENCE [LARGE SCALE GENOMIC DNA]</scope>
    <source>
        <strain evidence="9 10">IMCC9719</strain>
    </source>
</reference>
<dbReference type="PANTHER" id="PTHR30151:SF25">
    <property type="entry name" value="TAURINE TRANSPORT SYSTEM PERMEASE PROTEIN TAUC"/>
    <property type="match status" value="1"/>
</dbReference>
<dbReference type="InterPro" id="IPR000515">
    <property type="entry name" value="MetI-like"/>
</dbReference>
<proteinExistence type="inferred from homology"/>
<dbReference type="InterPro" id="IPR035906">
    <property type="entry name" value="MetI-like_sf"/>
</dbReference>
<evidence type="ECO:0000259" key="8">
    <source>
        <dbReference type="PROSITE" id="PS50928"/>
    </source>
</evidence>
<evidence type="ECO:0000256" key="6">
    <source>
        <dbReference type="ARBA" id="ARBA00023136"/>
    </source>
</evidence>
<keyword evidence="6 7" id="KW-0472">Membrane</keyword>
<evidence type="ECO:0000256" key="3">
    <source>
        <dbReference type="ARBA" id="ARBA00022475"/>
    </source>
</evidence>
<accession>A0A317CJX2</accession>
<evidence type="ECO:0000313" key="10">
    <source>
        <dbReference type="Proteomes" id="UP000245506"/>
    </source>
</evidence>
<dbReference type="PROSITE" id="PS50928">
    <property type="entry name" value="ABC_TM1"/>
    <property type="match status" value="1"/>
</dbReference>
<dbReference type="EMBL" id="QGKL01000011">
    <property type="protein sequence ID" value="PWQ98481.1"/>
    <property type="molecule type" value="Genomic_DNA"/>
</dbReference>
<feature type="transmembrane region" description="Helical" evidence="7">
    <location>
        <begin position="515"/>
        <end position="534"/>
    </location>
</feature>
<dbReference type="GO" id="GO:0005886">
    <property type="term" value="C:plasma membrane"/>
    <property type="evidence" value="ECO:0007669"/>
    <property type="project" value="UniProtKB-SubCell"/>
</dbReference>
<keyword evidence="3" id="KW-1003">Cell membrane</keyword>
<feature type="domain" description="ABC transmembrane type-1" evidence="8">
    <location>
        <begin position="449"/>
        <end position="629"/>
    </location>
</feature>
<evidence type="ECO:0000313" key="9">
    <source>
        <dbReference type="EMBL" id="PWQ98481.1"/>
    </source>
</evidence>
<keyword evidence="5 7" id="KW-1133">Transmembrane helix</keyword>
<organism evidence="9 10">
    <name type="scientific">Leucothrix arctica</name>
    <dbReference type="NCBI Taxonomy" id="1481894"/>
    <lineage>
        <taxon>Bacteria</taxon>
        <taxon>Pseudomonadati</taxon>
        <taxon>Pseudomonadota</taxon>
        <taxon>Gammaproteobacteria</taxon>
        <taxon>Thiotrichales</taxon>
        <taxon>Thiotrichaceae</taxon>
        <taxon>Leucothrix</taxon>
    </lineage>
</organism>
<protein>
    <submittedName>
        <fullName evidence="9">Taurine ABC transporter permease</fullName>
    </submittedName>
</protein>
<dbReference type="RefSeq" id="WP_109821999.1">
    <property type="nucleotide sequence ID" value="NZ_QGKL01000011.1"/>
</dbReference>
<evidence type="ECO:0000256" key="2">
    <source>
        <dbReference type="ARBA" id="ARBA00022448"/>
    </source>
</evidence>
<feature type="transmembrane region" description="Helical" evidence="7">
    <location>
        <begin position="574"/>
        <end position="598"/>
    </location>
</feature>
<dbReference type="OrthoDB" id="8138334at2"/>
<name>A0A317CJX2_9GAMM</name>
<evidence type="ECO:0000256" key="4">
    <source>
        <dbReference type="ARBA" id="ARBA00022692"/>
    </source>
</evidence>
<gene>
    <name evidence="9" type="ORF">DKT75_03245</name>
</gene>
<comment type="caution">
    <text evidence="9">The sequence shown here is derived from an EMBL/GenBank/DDBJ whole genome shotgun (WGS) entry which is preliminary data.</text>
</comment>
<dbReference type="Pfam" id="PF00528">
    <property type="entry name" value="BPD_transp_1"/>
    <property type="match status" value="1"/>
</dbReference>
<feature type="transmembrane region" description="Helical" evidence="7">
    <location>
        <begin position="453"/>
        <end position="476"/>
    </location>
</feature>
<evidence type="ECO:0000256" key="1">
    <source>
        <dbReference type="ARBA" id="ARBA00004651"/>
    </source>
</evidence>
<dbReference type="GO" id="GO:0010438">
    <property type="term" value="P:cellular response to sulfur starvation"/>
    <property type="evidence" value="ECO:0007669"/>
    <property type="project" value="TreeGrafter"/>
</dbReference>
<feature type="transmembrane region" description="Helical" evidence="7">
    <location>
        <begin position="488"/>
        <end position="509"/>
    </location>
</feature>
<comment type="similarity">
    <text evidence="7">Belongs to the binding-protein-dependent transport system permease family.</text>
</comment>